<comment type="caution">
    <text evidence="2">The sequence shown here is derived from an EMBL/GenBank/DDBJ whole genome shotgun (WGS) entry which is preliminary data.</text>
</comment>
<dbReference type="Proteomes" id="UP000189462">
    <property type="component" value="Unassembled WGS sequence"/>
</dbReference>
<keyword evidence="1" id="KW-0732">Signal</keyword>
<sequence>MIRVPSILAVSAAGLGAMVLTTHALAGGHYVVDDADLIDPRSCEAEIWYTDTDGAGHGTFLSPTCRLDGPWQVTATAGFLRESGSNEELYGLEAKALFMDMETHGFGVGLVAGTEYLTETSRWEVAFAYVPVSFEVVPDRAMAHINLGVERDRGEDDKTALTWGLGTEATLAGPLGFVAEVFGDDRSGSHPVAQIGPRLALLDDRLFADLTWTRELGGDREEAWTVGVIFVALNF</sequence>
<proteinExistence type="predicted"/>
<dbReference type="STRING" id="108003.B1C78_11295"/>
<accession>A0A1V3NF12</accession>
<protein>
    <recommendedName>
        <fullName evidence="4">Transporter</fullName>
    </recommendedName>
</protein>
<dbReference type="OrthoDB" id="5782902at2"/>
<name>A0A1V3NF12_9GAMM</name>
<dbReference type="AlphaFoldDB" id="A0A1V3NF12"/>
<keyword evidence="3" id="KW-1185">Reference proteome</keyword>
<evidence type="ECO:0000256" key="1">
    <source>
        <dbReference type="SAM" id="SignalP"/>
    </source>
</evidence>
<evidence type="ECO:0000313" key="2">
    <source>
        <dbReference type="EMBL" id="OOG23442.1"/>
    </source>
</evidence>
<evidence type="ECO:0008006" key="4">
    <source>
        <dbReference type="Google" id="ProtNLM"/>
    </source>
</evidence>
<dbReference type="RefSeq" id="WP_077279263.1">
    <property type="nucleotide sequence ID" value="NZ_MVBK01000063.1"/>
</dbReference>
<organism evidence="2 3">
    <name type="scientific">Thioalkalivibrio denitrificans</name>
    <dbReference type="NCBI Taxonomy" id="108003"/>
    <lineage>
        <taxon>Bacteria</taxon>
        <taxon>Pseudomonadati</taxon>
        <taxon>Pseudomonadota</taxon>
        <taxon>Gammaproteobacteria</taxon>
        <taxon>Chromatiales</taxon>
        <taxon>Ectothiorhodospiraceae</taxon>
        <taxon>Thioalkalivibrio</taxon>
    </lineage>
</organism>
<feature type="signal peptide" evidence="1">
    <location>
        <begin position="1"/>
        <end position="26"/>
    </location>
</feature>
<dbReference type="EMBL" id="MVBK01000063">
    <property type="protein sequence ID" value="OOG23442.1"/>
    <property type="molecule type" value="Genomic_DNA"/>
</dbReference>
<reference evidence="2 3" key="1">
    <citation type="submission" date="2017-02" db="EMBL/GenBank/DDBJ databases">
        <title>Genomic diversity within the haloalkaliphilic genus Thioalkalivibrio.</title>
        <authorList>
            <person name="Ahn A.-C."/>
            <person name="Meier-Kolthoff J."/>
            <person name="Overmars L."/>
            <person name="Richter M."/>
            <person name="Woyke T."/>
            <person name="Sorokin D.Y."/>
            <person name="Muyzer G."/>
        </authorList>
    </citation>
    <scope>NUCLEOTIDE SEQUENCE [LARGE SCALE GENOMIC DNA]</scope>
    <source>
        <strain evidence="2 3">ALJD</strain>
    </source>
</reference>
<evidence type="ECO:0000313" key="3">
    <source>
        <dbReference type="Proteomes" id="UP000189462"/>
    </source>
</evidence>
<feature type="chain" id="PRO_5010693063" description="Transporter" evidence="1">
    <location>
        <begin position="27"/>
        <end position="235"/>
    </location>
</feature>
<gene>
    <name evidence="2" type="ORF">B1C78_11295</name>
</gene>